<evidence type="ECO:0000256" key="1">
    <source>
        <dbReference type="ARBA" id="ARBA00022705"/>
    </source>
</evidence>
<feature type="binding site" evidence="4">
    <location>
        <begin position="53"/>
        <end position="58"/>
    </location>
    <ligand>
        <name>ATP</name>
        <dbReference type="ChEBI" id="CHEBI:30616"/>
    </ligand>
</feature>
<dbReference type="SUPFAM" id="SSF52540">
    <property type="entry name" value="P-loop containing nucleoside triphosphate hydrolases"/>
    <property type="match status" value="1"/>
</dbReference>
<keyword evidence="3 4" id="KW-0067">ATP-binding</keyword>
<dbReference type="Pfam" id="PF21429">
    <property type="entry name" value="Gp44_C"/>
    <property type="match status" value="1"/>
</dbReference>
<dbReference type="Proteomes" id="UP000240538">
    <property type="component" value="Segment"/>
</dbReference>
<dbReference type="GO" id="GO:0005524">
    <property type="term" value="F:ATP binding"/>
    <property type="evidence" value="ECO:0007669"/>
    <property type="project" value="UniProtKB-UniRule"/>
</dbReference>
<dbReference type="InterPro" id="IPR003593">
    <property type="entry name" value="AAA+_ATPase"/>
</dbReference>
<gene>
    <name evidence="6" type="ORF">phiP43_223</name>
</gene>
<dbReference type="PANTHER" id="PTHR11669:SF20">
    <property type="entry name" value="REPLICATION FACTOR C SUBUNIT 4"/>
    <property type="match status" value="1"/>
</dbReference>
<dbReference type="Gene3D" id="1.10.8.60">
    <property type="match status" value="1"/>
</dbReference>
<dbReference type="Pfam" id="PF00004">
    <property type="entry name" value="AAA"/>
    <property type="match status" value="1"/>
</dbReference>
<reference evidence="6 7" key="1">
    <citation type="submission" date="2017-12" db="EMBL/GenBank/DDBJ databases">
        <title>Complete genome sequence and characterization of bacteriophage phiP4-3 infecting Proteus pennea.</title>
        <authorList>
            <person name="He Y."/>
            <person name="Yang H."/>
        </authorList>
    </citation>
    <scope>NUCLEOTIDE SEQUENCE [LARGE SCALE GENOMIC DNA]</scope>
</reference>
<evidence type="ECO:0000313" key="6">
    <source>
        <dbReference type="EMBL" id="AUM58581.1"/>
    </source>
</evidence>
<organism evidence="6 7">
    <name type="scientific">Proteus phage phiP4-3</name>
    <dbReference type="NCBI Taxonomy" id="2065203"/>
    <lineage>
        <taxon>Viruses</taxon>
        <taxon>Duplodnaviria</taxon>
        <taxon>Heunggongvirae</taxon>
        <taxon>Uroviricota</taxon>
        <taxon>Caudoviricetes</taxon>
        <taxon>Pantevenvirales</taxon>
        <taxon>Straboviridae</taxon>
        <taxon>Bragavirus</taxon>
        <taxon>Bragavirus p43</taxon>
    </lineage>
</organism>
<dbReference type="Pfam" id="PF21328">
    <property type="entry name" value="Gp44_lid"/>
    <property type="match status" value="1"/>
</dbReference>
<proteinExistence type="inferred from homology"/>
<dbReference type="Gene3D" id="3.40.50.300">
    <property type="entry name" value="P-loop containing nucleotide triphosphate hydrolases"/>
    <property type="match status" value="1"/>
</dbReference>
<evidence type="ECO:0000259" key="5">
    <source>
        <dbReference type="SMART" id="SM00382"/>
    </source>
</evidence>
<dbReference type="EMBL" id="MG696114">
    <property type="protein sequence ID" value="AUM58581.1"/>
    <property type="molecule type" value="Genomic_DNA"/>
</dbReference>
<keyword evidence="1" id="KW-0235">DNA replication</keyword>
<dbReference type="InterPro" id="IPR003959">
    <property type="entry name" value="ATPase_AAA_core"/>
</dbReference>
<dbReference type="PANTHER" id="PTHR11669">
    <property type="entry name" value="REPLICATION FACTOR C / DNA POLYMERASE III GAMMA-TAU SUBUNIT"/>
    <property type="match status" value="1"/>
</dbReference>
<dbReference type="GO" id="GO:0003689">
    <property type="term" value="F:DNA clamp loader activity"/>
    <property type="evidence" value="ECO:0007669"/>
    <property type="project" value="UniProtKB-UniRule"/>
</dbReference>
<comment type="subunit">
    <text evidence="4">The sliding-clamp-loader consists of 4 large subunits and 1 small subunit. Interacts with the sliding clamp; this interaction allows the sliding-clamp-loader to open the sliding clamp. Part of the replicase complex that includes the DNA polymerase, the polymerase clamp, the clamp loader complex, the single-stranded DNA binding protein, the primase, the helicase and the helicase assembly factor.</text>
</comment>
<dbReference type="EC" id="3.6.4.-" evidence="4"/>
<dbReference type="InterPro" id="IPR048815">
    <property type="entry name" value="Gp44_lid"/>
</dbReference>
<evidence type="ECO:0000256" key="3">
    <source>
        <dbReference type="ARBA" id="ARBA00022840"/>
    </source>
</evidence>
<evidence type="ECO:0000256" key="4">
    <source>
        <dbReference type="HAMAP-Rule" id="MF_04162"/>
    </source>
</evidence>
<accession>A0A2I6PFV0</accession>
<dbReference type="InterPro" id="IPR048817">
    <property type="entry name" value="Gp44_C"/>
</dbReference>
<comment type="function">
    <text evidence="4">Forms the sliding-clamp-loader together with the small subunit. Functions as an ATPase enzyme. The clamp loader holds the clamp in an open conformation and places it onto the DNA. 4 ATP molecules must bind to the sliding-clamp-loader before the latter can open the sliding clamp. ATP hydrolysis triggers the detachment of the sliding clamp from the sliding-clamp-loader, freeing the sliding clamp to track along DNA.</text>
</comment>
<dbReference type="InterPro" id="IPR050238">
    <property type="entry name" value="DNA_Rep/Repair_Clamp_Loader"/>
</dbReference>
<name>A0A2I6PFV0_9CAUD</name>
<dbReference type="InterPro" id="IPR027417">
    <property type="entry name" value="P-loop_NTPase"/>
</dbReference>
<dbReference type="Gene3D" id="1.20.272.10">
    <property type="match status" value="1"/>
</dbReference>
<feature type="domain" description="AAA+ ATPase" evidence="5">
    <location>
        <begin position="41"/>
        <end position="161"/>
    </location>
</feature>
<protein>
    <recommendedName>
        <fullName evidence="4">Sliding-clamp-loader large subunit</fullName>
        <ecNumber evidence="4">3.6.4.-</ecNumber>
    </recommendedName>
    <alternativeName>
        <fullName evidence="4">Clamp loader gp44 subunit</fullName>
    </alternativeName>
</protein>
<keyword evidence="4" id="KW-0378">Hydrolase</keyword>
<dbReference type="GO" id="GO:0003677">
    <property type="term" value="F:DNA binding"/>
    <property type="evidence" value="ECO:0007669"/>
    <property type="project" value="UniProtKB-UniRule"/>
</dbReference>
<dbReference type="SMART" id="SM00382">
    <property type="entry name" value="AAA"/>
    <property type="match status" value="1"/>
</dbReference>
<keyword evidence="2 4" id="KW-0547">Nucleotide-binding</keyword>
<evidence type="ECO:0000256" key="2">
    <source>
        <dbReference type="ARBA" id="ARBA00022741"/>
    </source>
</evidence>
<dbReference type="GO" id="GO:0016887">
    <property type="term" value="F:ATP hydrolysis activity"/>
    <property type="evidence" value="ECO:0007669"/>
    <property type="project" value="UniProtKB-UniRule"/>
</dbReference>
<keyword evidence="4" id="KW-1194">Viral DNA replication</keyword>
<dbReference type="InterPro" id="IPR046388">
    <property type="entry name" value="T4_Clamp_Loader_L"/>
</dbReference>
<comment type="similarity">
    <text evidence="4">Belongs to the Tevenvirinae sliding-clamp-loader large subunit family.</text>
</comment>
<keyword evidence="4" id="KW-0238">DNA-binding</keyword>
<keyword evidence="7" id="KW-1185">Reference proteome</keyword>
<dbReference type="CDD" id="cd00009">
    <property type="entry name" value="AAA"/>
    <property type="match status" value="1"/>
</dbReference>
<evidence type="ECO:0000313" key="7">
    <source>
        <dbReference type="Proteomes" id="UP000240538"/>
    </source>
</evidence>
<sequence length="320" mass="36123">MISINKDEFMFEQKYRPQTIDECILPKHDKETFNALINKGRIPHLILTSPSPGTGKTTTALILAKQTNSEYMFVNGADCKIDFIRTQLTPFASSGSLEGRNKIIIIDEFDRAGLGDAQRHLRSFMETYSKNCSIIITANNLEGIIKPLQSRARVIKFTDPSDEDKITMMKDMIKRCTEICKAENIEIEDIKILAHLVKQNFPDLRKTVNELDIYSVNGKIDTGILSRIVDKKSQIDDVITALKNKNIKDLRVLAIKYAPDFKTFILQLANELYPLLKPVGVVHMYETVGDANKFFGLASNTELLLMSTFVSLAVGLTWNV</sequence>
<dbReference type="HAMAP" id="MF_04162">
    <property type="entry name" value="T4_Clamp_Loader_L"/>
    <property type="match status" value="1"/>
</dbReference>
<feature type="binding site" evidence="4">
    <location>
        <position position="205"/>
    </location>
    <ligand>
        <name>ATP</name>
        <dbReference type="ChEBI" id="CHEBI:30616"/>
    </ligand>
</feature>
<dbReference type="GO" id="GO:0006261">
    <property type="term" value="P:DNA-templated DNA replication"/>
    <property type="evidence" value="ECO:0007669"/>
    <property type="project" value="TreeGrafter"/>
</dbReference>
<dbReference type="GO" id="GO:0006281">
    <property type="term" value="P:DNA repair"/>
    <property type="evidence" value="ECO:0007669"/>
    <property type="project" value="TreeGrafter"/>
</dbReference>
<feature type="binding site" evidence="4">
    <location>
        <begin position="12"/>
        <end position="15"/>
    </location>
    <ligand>
        <name>ATP</name>
        <dbReference type="ChEBI" id="CHEBI:30616"/>
    </ligand>
</feature>
<dbReference type="GO" id="GO:0039693">
    <property type="term" value="P:viral DNA genome replication"/>
    <property type="evidence" value="ECO:0007669"/>
    <property type="project" value="UniProtKB-UniRule"/>
</dbReference>
<feature type="binding site" evidence="4">
    <location>
        <position position="24"/>
    </location>
    <ligand>
        <name>ATP</name>
        <dbReference type="ChEBI" id="CHEBI:30616"/>
    </ligand>
</feature>